<dbReference type="PANTHER" id="PTHR30055">
    <property type="entry name" value="HTH-TYPE TRANSCRIPTIONAL REGULATOR RUTR"/>
    <property type="match status" value="1"/>
</dbReference>
<evidence type="ECO:0000256" key="2">
    <source>
        <dbReference type="ARBA" id="ARBA00023125"/>
    </source>
</evidence>
<dbReference type="Pfam" id="PF02909">
    <property type="entry name" value="TetR_C_1"/>
    <property type="match status" value="1"/>
</dbReference>
<dbReference type="PANTHER" id="PTHR30055:SF151">
    <property type="entry name" value="TRANSCRIPTIONAL REGULATORY PROTEIN"/>
    <property type="match status" value="1"/>
</dbReference>
<dbReference type="RefSeq" id="WP_106180936.1">
    <property type="nucleotide sequence ID" value="NZ_PVNH01000010.1"/>
</dbReference>
<evidence type="ECO:0000313" key="7">
    <source>
        <dbReference type="Proteomes" id="UP000238362"/>
    </source>
</evidence>
<dbReference type="EMBL" id="PVNH01000010">
    <property type="protein sequence ID" value="PRX44981.1"/>
    <property type="molecule type" value="Genomic_DNA"/>
</dbReference>
<evidence type="ECO:0000256" key="3">
    <source>
        <dbReference type="ARBA" id="ARBA00023163"/>
    </source>
</evidence>
<comment type="caution">
    <text evidence="6">The sequence shown here is derived from an EMBL/GenBank/DDBJ whole genome shotgun (WGS) entry which is preliminary data.</text>
</comment>
<reference evidence="6 7" key="1">
    <citation type="submission" date="2018-03" db="EMBL/GenBank/DDBJ databases">
        <title>Genomic Encyclopedia of Type Strains, Phase III (KMG-III): the genomes of soil and plant-associated and newly described type strains.</title>
        <authorList>
            <person name="Whitman W."/>
        </authorList>
    </citation>
    <scope>NUCLEOTIDE SEQUENCE [LARGE SCALE GENOMIC DNA]</scope>
    <source>
        <strain evidence="6 7">CGMCC 4.7125</strain>
    </source>
</reference>
<dbReference type="PROSITE" id="PS50977">
    <property type="entry name" value="HTH_TETR_2"/>
    <property type="match status" value="1"/>
</dbReference>
<dbReference type="InterPro" id="IPR009057">
    <property type="entry name" value="Homeodomain-like_sf"/>
</dbReference>
<dbReference type="Pfam" id="PF00440">
    <property type="entry name" value="TetR_N"/>
    <property type="match status" value="1"/>
</dbReference>
<dbReference type="InterPro" id="IPR036271">
    <property type="entry name" value="Tet_transcr_reg_TetR-rel_C_sf"/>
</dbReference>
<dbReference type="InterPro" id="IPR001647">
    <property type="entry name" value="HTH_TetR"/>
</dbReference>
<keyword evidence="1" id="KW-0805">Transcription regulation</keyword>
<dbReference type="AlphaFoldDB" id="A0A2T0LP00"/>
<dbReference type="Gene3D" id="1.10.10.60">
    <property type="entry name" value="Homeodomain-like"/>
    <property type="match status" value="1"/>
</dbReference>
<keyword evidence="2 4" id="KW-0238">DNA-binding</keyword>
<dbReference type="InterPro" id="IPR004111">
    <property type="entry name" value="Repressor_TetR_C"/>
</dbReference>
<evidence type="ECO:0000313" key="6">
    <source>
        <dbReference type="EMBL" id="PRX44981.1"/>
    </source>
</evidence>
<keyword evidence="3" id="KW-0804">Transcription</keyword>
<feature type="domain" description="HTH tetR-type" evidence="5">
    <location>
        <begin position="31"/>
        <end position="91"/>
    </location>
</feature>
<organism evidence="6 7">
    <name type="scientific">Prauserella shujinwangii</name>
    <dbReference type="NCBI Taxonomy" id="1453103"/>
    <lineage>
        <taxon>Bacteria</taxon>
        <taxon>Bacillati</taxon>
        <taxon>Actinomycetota</taxon>
        <taxon>Actinomycetes</taxon>
        <taxon>Pseudonocardiales</taxon>
        <taxon>Pseudonocardiaceae</taxon>
        <taxon>Prauserella</taxon>
    </lineage>
</organism>
<dbReference type="SUPFAM" id="SSF48498">
    <property type="entry name" value="Tetracyclin repressor-like, C-terminal domain"/>
    <property type="match status" value="1"/>
</dbReference>
<gene>
    <name evidence="6" type="ORF">B0I33_11080</name>
</gene>
<protein>
    <submittedName>
        <fullName evidence="6">TetR family transcriptional regulator</fullName>
    </submittedName>
</protein>
<evidence type="ECO:0000256" key="4">
    <source>
        <dbReference type="PROSITE-ProRule" id="PRU00335"/>
    </source>
</evidence>
<keyword evidence="7" id="KW-1185">Reference proteome</keyword>
<dbReference type="OrthoDB" id="2570341at2"/>
<dbReference type="InterPro" id="IPR050109">
    <property type="entry name" value="HTH-type_TetR-like_transc_reg"/>
</dbReference>
<feature type="DNA-binding region" description="H-T-H motif" evidence="4">
    <location>
        <begin position="54"/>
        <end position="73"/>
    </location>
</feature>
<evidence type="ECO:0000259" key="5">
    <source>
        <dbReference type="PROSITE" id="PS50977"/>
    </source>
</evidence>
<dbReference type="Gene3D" id="1.10.357.10">
    <property type="entry name" value="Tetracycline Repressor, domain 2"/>
    <property type="match status" value="1"/>
</dbReference>
<proteinExistence type="predicted"/>
<accession>A0A2T0LP00</accession>
<evidence type="ECO:0000256" key="1">
    <source>
        <dbReference type="ARBA" id="ARBA00023015"/>
    </source>
</evidence>
<dbReference type="GO" id="GO:0000976">
    <property type="term" value="F:transcription cis-regulatory region binding"/>
    <property type="evidence" value="ECO:0007669"/>
    <property type="project" value="TreeGrafter"/>
</dbReference>
<dbReference type="SUPFAM" id="SSF46689">
    <property type="entry name" value="Homeodomain-like"/>
    <property type="match status" value="1"/>
</dbReference>
<sequence length="250" mass="28011">MRDDGGPKDLSRAMRLLWRAGGAARRGPKPALTVEQIVAAAIELADRDGLAALSMRRVAERLGVGTMSLYTYVPGKAELVALMLDAVDAEASLPHTVAGGWREKTESWAREDWALYHRHDWMLHVSTRYPLGPNTIRRFDSALRSLAGTGLPEKEILAATDTVDNYIRGMARRSIESRRLELRTGTSERDWWAEHEPLLDEHVDPDDFPAVRRVWAAGGFHSGVDSFDFGLGLLLDGIEARIRAHRERHR</sequence>
<dbReference type="GO" id="GO:0045892">
    <property type="term" value="P:negative regulation of DNA-templated transcription"/>
    <property type="evidence" value="ECO:0007669"/>
    <property type="project" value="InterPro"/>
</dbReference>
<dbReference type="GO" id="GO:0003700">
    <property type="term" value="F:DNA-binding transcription factor activity"/>
    <property type="evidence" value="ECO:0007669"/>
    <property type="project" value="TreeGrafter"/>
</dbReference>
<dbReference type="Proteomes" id="UP000238362">
    <property type="component" value="Unassembled WGS sequence"/>
</dbReference>
<name>A0A2T0LP00_9PSEU</name>